<protein>
    <submittedName>
        <fullName evidence="2">Uncharacterized protein</fullName>
    </submittedName>
</protein>
<keyword evidence="1" id="KW-0812">Transmembrane</keyword>
<reference evidence="5 8" key="3">
    <citation type="submission" date="2019-01" db="EMBL/GenBank/DDBJ databases">
        <title>The genome sequence of Lactobacillus crispatus L49.</title>
        <authorList>
            <person name="Zhong J."/>
            <person name="Zhang J."/>
        </authorList>
    </citation>
    <scope>NUCLEOTIDE SEQUENCE [LARGE SCALE GENOMIC DNA]</scope>
    <source>
        <strain evidence="5 8">L49</strain>
    </source>
</reference>
<keyword evidence="1" id="KW-0472">Membrane</keyword>
<evidence type="ECO:0000313" key="5">
    <source>
        <dbReference type="EMBL" id="RXF60439.1"/>
    </source>
</evidence>
<evidence type="ECO:0000313" key="3">
    <source>
        <dbReference type="EMBL" id="MES5150273.1"/>
    </source>
</evidence>
<evidence type="ECO:0000313" key="10">
    <source>
        <dbReference type="Proteomes" id="UP000510660"/>
    </source>
</evidence>
<evidence type="ECO:0000313" key="9">
    <source>
        <dbReference type="Proteomes" id="UP000295195"/>
    </source>
</evidence>
<accession>A0A109DFI2</accession>
<dbReference type="Proteomes" id="UP000067598">
    <property type="component" value="Unassembled WGS sequence"/>
</dbReference>
<evidence type="ECO:0000256" key="1">
    <source>
        <dbReference type="SAM" id="Phobius"/>
    </source>
</evidence>
<dbReference type="Proteomes" id="UP000289808">
    <property type="component" value="Unassembled WGS sequence"/>
</dbReference>
<proteinExistence type="predicted"/>
<feature type="transmembrane region" description="Helical" evidence="1">
    <location>
        <begin position="12"/>
        <end position="29"/>
    </location>
</feature>
<dbReference type="EMBL" id="LJGP01000008">
    <property type="protein sequence ID" value="KWU04483.1"/>
    <property type="molecule type" value="Genomic_DNA"/>
</dbReference>
<keyword evidence="11" id="KW-1185">Reference proteome</keyword>
<dbReference type="Proteomes" id="UP000295195">
    <property type="component" value="Unassembled WGS sequence"/>
</dbReference>
<reference evidence="6 9" key="2">
    <citation type="submission" date="2017-06" db="EMBL/GenBank/DDBJ databases">
        <authorList>
            <person name="Swanenburg J."/>
            <person name="Kort R."/>
        </authorList>
    </citation>
    <scope>NUCLEOTIDE SEQUENCE [LARGE SCALE GENOMIC DNA]</scope>
    <source>
        <strain evidence="6 9">RL05</strain>
    </source>
</reference>
<reference evidence="3" key="5">
    <citation type="submission" date="2024-06" db="EMBL/GenBank/DDBJ databases">
        <title>Vaginal Lactobacillus fatty acid response mechanisms reveal a metabolite-targeted strategy for bacterial vaginosis treatment.</title>
        <authorList>
            <person name="Zhu M."/>
            <person name="Blainey P.C."/>
            <person name="Bloom S.M."/>
            <person name="Kwon D.S."/>
        </authorList>
    </citation>
    <scope>NUCLEOTIDE SEQUENCE</scope>
    <source>
        <strain evidence="3">194_F1_1</strain>
    </source>
</reference>
<name>A0A109DFI2_9LACO</name>
<evidence type="ECO:0000313" key="7">
    <source>
        <dbReference type="Proteomes" id="UP000067598"/>
    </source>
</evidence>
<dbReference type="EMBL" id="NKLP01000184">
    <property type="protein sequence ID" value="TDN29713.1"/>
    <property type="molecule type" value="Genomic_DNA"/>
</dbReference>
<keyword evidence="1" id="KW-1133">Transmembrane helix</keyword>
<feature type="transmembrane region" description="Helical" evidence="1">
    <location>
        <begin position="35"/>
        <end position="56"/>
    </location>
</feature>
<dbReference type="Proteomes" id="UP000510660">
    <property type="component" value="Chromosome"/>
</dbReference>
<dbReference type="PATRIC" id="fig|47770.28.peg.2124"/>
<dbReference type="STRING" id="47770.GCA_001567095_01746"/>
<sequence length="98" mass="11780">MKVDYRKKEIFLLRFSGWFCLFPATTYLYLWQNTHLIFCLVEVIVIALFAAFLLATAKSKMWTKPQNVWRLMIFALIFVAIVIFIPLFFAYRDCKRQQ</sequence>
<evidence type="ECO:0000313" key="4">
    <source>
        <dbReference type="EMBL" id="QLL74920.1"/>
    </source>
</evidence>
<gene>
    <name evidence="3" type="ORF">ABVC42_10210</name>
    <name evidence="2" type="ORF">AEL95_02610</name>
    <name evidence="6" type="ORF">CEE75_10170</name>
    <name evidence="5" type="ORF">ERD32_00805</name>
    <name evidence="4" type="ORF">GTO85_11555</name>
</gene>
<dbReference type="EMBL" id="SCLX01000003">
    <property type="protein sequence ID" value="RXF60439.1"/>
    <property type="molecule type" value="Genomic_DNA"/>
</dbReference>
<dbReference type="AlphaFoldDB" id="A0A109DFI2"/>
<dbReference type="EMBL" id="CP047415">
    <property type="protein sequence ID" value="QLL74920.1"/>
    <property type="molecule type" value="Genomic_DNA"/>
</dbReference>
<dbReference type="Proteomes" id="UP001434419">
    <property type="component" value="Unassembled WGS sequence"/>
</dbReference>
<feature type="transmembrane region" description="Helical" evidence="1">
    <location>
        <begin position="68"/>
        <end position="91"/>
    </location>
</feature>
<evidence type="ECO:0000313" key="2">
    <source>
        <dbReference type="EMBL" id="KWU04483.1"/>
    </source>
</evidence>
<organism evidence="2 7">
    <name type="scientific">Lactobacillus crispatus</name>
    <dbReference type="NCBI Taxonomy" id="47770"/>
    <lineage>
        <taxon>Bacteria</taxon>
        <taxon>Bacillati</taxon>
        <taxon>Bacillota</taxon>
        <taxon>Bacilli</taxon>
        <taxon>Lactobacillales</taxon>
        <taxon>Lactobacillaceae</taxon>
        <taxon>Lactobacillus</taxon>
    </lineage>
</organism>
<dbReference type="RefSeq" id="WP_005719974.1">
    <property type="nucleotide sequence ID" value="NZ_AP025162.1"/>
</dbReference>
<evidence type="ECO:0000313" key="6">
    <source>
        <dbReference type="EMBL" id="TDN29713.1"/>
    </source>
</evidence>
<reference evidence="4 10" key="4">
    <citation type="submission" date="2020-01" db="EMBL/GenBank/DDBJ databases">
        <title>Complete and circular genome sequences of six lactobacillus isolates from horses.</title>
        <authorList>
            <person name="Hassan H.M."/>
        </authorList>
    </citation>
    <scope>NUCLEOTIDE SEQUENCE [LARGE SCALE GENOMIC DNA]</scope>
    <source>
        <strain evidence="4 10">1D</strain>
    </source>
</reference>
<evidence type="ECO:0000313" key="8">
    <source>
        <dbReference type="Proteomes" id="UP000289808"/>
    </source>
</evidence>
<evidence type="ECO:0000313" key="11">
    <source>
        <dbReference type="Proteomes" id="UP001434419"/>
    </source>
</evidence>
<reference evidence="2 7" key="1">
    <citation type="journal article" date="2016" name="Microbiology (Mosc.)">
        <title>Comparison of Lactobacillus crispatus isolates from Lactobacillus-dominated vaginal microbiomes with isolates from microbiomes containing bacterial vaginosis-associated bacteria.</title>
        <authorList>
            <person name="Abdelmaksoud A.A."/>
            <person name="Koparde V.N."/>
            <person name="Sheth N.U."/>
            <person name="Serrano M.G."/>
            <person name="Glascock A.L."/>
            <person name="Fettweis J.M."/>
            <person name="Strauss Iii J.F."/>
            <person name="Buck G.A."/>
            <person name="Jefferson K.K."/>
        </authorList>
    </citation>
    <scope>NUCLEOTIDE SEQUENCE [LARGE SCALE GENOMIC DNA]</scope>
    <source>
        <strain evidence="2 7">VMC3</strain>
    </source>
</reference>
<dbReference type="EMBL" id="JBETVU010000012">
    <property type="protein sequence ID" value="MES5150273.1"/>
    <property type="molecule type" value="Genomic_DNA"/>
</dbReference>